<name>A0AA86W396_9FABA</name>
<accession>A0AA86W396</accession>
<evidence type="ECO:0000313" key="1">
    <source>
        <dbReference type="EMBL" id="CAJ1977756.1"/>
    </source>
</evidence>
<dbReference type="AlphaFoldDB" id="A0AA86W396"/>
<sequence>MPKKKLHKMTRAKQIPKAICFVMEDIEKSQRYLYAKSKLSRKKLTPQIPRFGLISKIVRLDEYDGCIRSLGQAKFRRMPCFEVIKEILMYQNSSV</sequence>
<gene>
    <name evidence="1" type="ORF">AYBTSS11_LOCUS29926</name>
</gene>
<dbReference type="EMBL" id="OY731407">
    <property type="protein sequence ID" value="CAJ1977756.1"/>
    <property type="molecule type" value="Genomic_DNA"/>
</dbReference>
<protein>
    <submittedName>
        <fullName evidence="1">Uncharacterized protein</fullName>
    </submittedName>
</protein>
<proteinExistence type="predicted"/>
<reference evidence="1" key="1">
    <citation type="submission" date="2023-10" db="EMBL/GenBank/DDBJ databases">
        <authorList>
            <person name="Domelevo Entfellner J.-B."/>
        </authorList>
    </citation>
    <scope>NUCLEOTIDE SEQUENCE</scope>
</reference>
<organism evidence="1 2">
    <name type="scientific">Sphenostylis stenocarpa</name>
    <dbReference type="NCBI Taxonomy" id="92480"/>
    <lineage>
        <taxon>Eukaryota</taxon>
        <taxon>Viridiplantae</taxon>
        <taxon>Streptophyta</taxon>
        <taxon>Embryophyta</taxon>
        <taxon>Tracheophyta</taxon>
        <taxon>Spermatophyta</taxon>
        <taxon>Magnoliopsida</taxon>
        <taxon>eudicotyledons</taxon>
        <taxon>Gunneridae</taxon>
        <taxon>Pentapetalae</taxon>
        <taxon>rosids</taxon>
        <taxon>fabids</taxon>
        <taxon>Fabales</taxon>
        <taxon>Fabaceae</taxon>
        <taxon>Papilionoideae</taxon>
        <taxon>50 kb inversion clade</taxon>
        <taxon>NPAAA clade</taxon>
        <taxon>indigoferoid/millettioid clade</taxon>
        <taxon>Phaseoleae</taxon>
        <taxon>Sphenostylis</taxon>
    </lineage>
</organism>
<dbReference type="Proteomes" id="UP001189624">
    <property type="component" value="Chromosome 10"/>
</dbReference>
<keyword evidence="2" id="KW-1185">Reference proteome</keyword>
<evidence type="ECO:0000313" key="2">
    <source>
        <dbReference type="Proteomes" id="UP001189624"/>
    </source>
</evidence>
<dbReference type="Gramene" id="rna-AYBTSS11_LOCUS29926">
    <property type="protein sequence ID" value="CAJ1977756.1"/>
    <property type="gene ID" value="gene-AYBTSS11_LOCUS29926"/>
</dbReference>